<keyword evidence="3" id="KW-0732">Signal</keyword>
<dbReference type="GO" id="GO:0042302">
    <property type="term" value="F:structural constituent of cuticle"/>
    <property type="evidence" value="ECO:0007669"/>
    <property type="project" value="UniProtKB-UniRule"/>
</dbReference>
<evidence type="ECO:0000256" key="3">
    <source>
        <dbReference type="SAM" id="SignalP"/>
    </source>
</evidence>
<feature type="signal peptide" evidence="3">
    <location>
        <begin position="1"/>
        <end position="17"/>
    </location>
</feature>
<evidence type="ECO:0008006" key="6">
    <source>
        <dbReference type="Google" id="ProtNLM"/>
    </source>
</evidence>
<keyword evidence="1 2" id="KW-0193">Cuticle</keyword>
<protein>
    <recommendedName>
        <fullName evidence="6">Cuticle protein</fullName>
    </recommendedName>
</protein>
<dbReference type="AlphaFoldDB" id="A0A8J2RCZ6"/>
<feature type="chain" id="PRO_5035159111" description="Cuticle protein" evidence="3">
    <location>
        <begin position="18"/>
        <end position="213"/>
    </location>
</feature>
<keyword evidence="5" id="KW-1185">Reference proteome</keyword>
<comment type="caution">
    <text evidence="4">The sequence shown here is derived from an EMBL/GenBank/DDBJ whole genome shotgun (WGS) entry which is preliminary data.</text>
</comment>
<dbReference type="PROSITE" id="PS00233">
    <property type="entry name" value="CHIT_BIND_RR_1"/>
    <property type="match status" value="1"/>
</dbReference>
<name>A0A8J2RCZ6_9CRUS</name>
<accession>A0A8J2RCZ6</accession>
<dbReference type="Pfam" id="PF00379">
    <property type="entry name" value="Chitin_bind_4"/>
    <property type="match status" value="1"/>
</dbReference>
<evidence type="ECO:0000256" key="2">
    <source>
        <dbReference type="PROSITE-ProRule" id="PRU00497"/>
    </source>
</evidence>
<dbReference type="InterPro" id="IPR000618">
    <property type="entry name" value="Insect_cuticle"/>
</dbReference>
<dbReference type="GO" id="GO:0031012">
    <property type="term" value="C:extracellular matrix"/>
    <property type="evidence" value="ECO:0007669"/>
    <property type="project" value="TreeGrafter"/>
</dbReference>
<dbReference type="InterPro" id="IPR051217">
    <property type="entry name" value="Insect_Cuticle_Struc_Prot"/>
</dbReference>
<dbReference type="PANTHER" id="PTHR12236:SF79">
    <property type="entry name" value="CUTICULAR PROTEIN 50CB-RELATED"/>
    <property type="match status" value="1"/>
</dbReference>
<dbReference type="Proteomes" id="UP000789390">
    <property type="component" value="Unassembled WGS sequence"/>
</dbReference>
<gene>
    <name evidence="4" type="ORF">DGAL_LOCUS2611</name>
</gene>
<dbReference type="PANTHER" id="PTHR12236">
    <property type="entry name" value="STRUCTURAL CONTITUENT OF CUTICLE"/>
    <property type="match status" value="1"/>
</dbReference>
<evidence type="ECO:0000313" key="4">
    <source>
        <dbReference type="EMBL" id="CAH0100381.1"/>
    </source>
</evidence>
<dbReference type="EMBL" id="CAKKLH010000035">
    <property type="protein sequence ID" value="CAH0100381.1"/>
    <property type="molecule type" value="Genomic_DNA"/>
</dbReference>
<organism evidence="4 5">
    <name type="scientific">Daphnia galeata</name>
    <dbReference type="NCBI Taxonomy" id="27404"/>
    <lineage>
        <taxon>Eukaryota</taxon>
        <taxon>Metazoa</taxon>
        <taxon>Ecdysozoa</taxon>
        <taxon>Arthropoda</taxon>
        <taxon>Crustacea</taxon>
        <taxon>Branchiopoda</taxon>
        <taxon>Diplostraca</taxon>
        <taxon>Cladocera</taxon>
        <taxon>Anomopoda</taxon>
        <taxon>Daphniidae</taxon>
        <taxon>Daphnia</taxon>
    </lineage>
</organism>
<dbReference type="GO" id="GO:0005615">
    <property type="term" value="C:extracellular space"/>
    <property type="evidence" value="ECO:0007669"/>
    <property type="project" value="TreeGrafter"/>
</dbReference>
<evidence type="ECO:0000313" key="5">
    <source>
        <dbReference type="Proteomes" id="UP000789390"/>
    </source>
</evidence>
<sequence length="213" mass="24627">MFALIGLTLCWIVQVHSYGYQYVQPVQYVQPIQSSYYQQQPNYYTTAKPYYTTTVKPYYPTTTYPTTAYYSPTYPTTSYYTTSKAVYETPAASSYYPTTQAAAYYEQPSSYYTTTPGYYPNDNYDANENGWYDYAFKFNVNDYGNEQSRSETHENSITRGQYTVSLPDGRKQIVNYEADQNGYRAQVTYEPAGSNQYSDTENYYSTSKYGSSV</sequence>
<dbReference type="OrthoDB" id="10071059at2759"/>
<proteinExistence type="predicted"/>
<evidence type="ECO:0000256" key="1">
    <source>
        <dbReference type="ARBA" id="ARBA00022460"/>
    </source>
</evidence>
<dbReference type="InterPro" id="IPR031311">
    <property type="entry name" value="CHIT_BIND_RR_consensus"/>
</dbReference>
<reference evidence="4" key="1">
    <citation type="submission" date="2021-11" db="EMBL/GenBank/DDBJ databases">
        <authorList>
            <person name="Schell T."/>
        </authorList>
    </citation>
    <scope>NUCLEOTIDE SEQUENCE</scope>
    <source>
        <strain evidence="4">M5</strain>
    </source>
</reference>
<dbReference type="PROSITE" id="PS51155">
    <property type="entry name" value="CHIT_BIND_RR_2"/>
    <property type="match status" value="1"/>
</dbReference>